<evidence type="ECO:0000313" key="5">
    <source>
        <dbReference type="EMBL" id="NEC84553.1"/>
    </source>
</evidence>
<dbReference type="Pfam" id="PF01593">
    <property type="entry name" value="Amino_oxidase"/>
    <property type="match status" value="1"/>
</dbReference>
<protein>
    <submittedName>
        <fullName evidence="5">FAD-dependent oxidoreductase</fullName>
    </submittedName>
</protein>
<feature type="domain" description="Amine oxidase" evidence="4">
    <location>
        <begin position="14"/>
        <end position="303"/>
    </location>
</feature>
<dbReference type="InterPro" id="IPR050464">
    <property type="entry name" value="Zeta_carotene_desat/Oxidored"/>
</dbReference>
<dbReference type="PANTHER" id="PTHR42923:SF17">
    <property type="entry name" value="AMINE OXIDASE DOMAIN-CONTAINING PROTEIN"/>
    <property type="match status" value="1"/>
</dbReference>
<reference evidence="5" key="1">
    <citation type="submission" date="2020-01" db="EMBL/GenBank/DDBJ databases">
        <title>Insect and environment-associated Actinomycetes.</title>
        <authorList>
            <person name="Currrie C."/>
            <person name="Chevrette M."/>
            <person name="Carlson C."/>
            <person name="Stubbendieck R."/>
            <person name="Wendt-Pienkowski E."/>
        </authorList>
    </citation>
    <scope>NUCLEOTIDE SEQUENCE</scope>
    <source>
        <strain evidence="5">SID12501</strain>
    </source>
</reference>
<dbReference type="InterPro" id="IPR002937">
    <property type="entry name" value="Amino_oxidase"/>
</dbReference>
<keyword evidence="2" id="KW-0560">Oxidoreductase</keyword>
<dbReference type="PANTHER" id="PTHR42923">
    <property type="entry name" value="PROTOPORPHYRINOGEN OXIDASE"/>
    <property type="match status" value="1"/>
</dbReference>
<dbReference type="GO" id="GO:0016491">
    <property type="term" value="F:oxidoreductase activity"/>
    <property type="evidence" value="ECO:0007669"/>
    <property type="project" value="UniProtKB-KW"/>
</dbReference>
<dbReference type="InterPro" id="IPR001613">
    <property type="entry name" value="Flavin_amine_oxidase"/>
</dbReference>
<dbReference type="InterPro" id="IPR036188">
    <property type="entry name" value="FAD/NAD-bd_sf"/>
</dbReference>
<organism evidence="5">
    <name type="scientific">Streptomyces sp. SID12501</name>
    <dbReference type="NCBI Taxonomy" id="2706042"/>
    <lineage>
        <taxon>Bacteria</taxon>
        <taxon>Bacillati</taxon>
        <taxon>Actinomycetota</taxon>
        <taxon>Actinomycetes</taxon>
        <taxon>Kitasatosporales</taxon>
        <taxon>Streptomycetaceae</taxon>
        <taxon>Streptomyces</taxon>
    </lineage>
</organism>
<comment type="caution">
    <text evidence="5">The sequence shown here is derived from an EMBL/GenBank/DDBJ whole genome shotgun (WGS) entry which is preliminary data.</text>
</comment>
<evidence type="ECO:0000259" key="4">
    <source>
        <dbReference type="Pfam" id="PF01593"/>
    </source>
</evidence>
<dbReference type="PRINTS" id="PR00757">
    <property type="entry name" value="AMINEOXDASEF"/>
</dbReference>
<evidence type="ECO:0000256" key="3">
    <source>
        <dbReference type="PIRSR" id="PIRSR601613-1"/>
    </source>
</evidence>
<proteinExistence type="predicted"/>
<name>A0A6B3BNC6_9ACTN</name>
<gene>
    <name evidence="5" type="ORF">G3I71_01425</name>
</gene>
<sequence length="429" mass="48430">MSAKPSIAVVGGGVAGLSAAYALREHAEITLFEREDHYGGHANTVEVEDAGRVLGIDTAFVVFNRPAYPNLSGFFDELGVEAKQLLSGFNFFDLTEGVQYGSDEMDLPEEEVRARYPEEFQTIWREARRFHEEGRRDFFRKRTDMPMGEYLDRGGYSQEFRYGYFILLCSAVWSVPAELVWEMPATTVIAFFMAHDETGLGGRRVDWRTVGGGSISYVRKVLAAIDPKVRLSEPVTGIHQDGDGVTVRTAAGSERFDHVVLATHADVTRDLLENPTERQRDLLAPLRYNASTVILHTDPSVMPADRSRWEAWNYGKVTVEGQPRTYVAYYMNKLHGFESETDYFVTLDCPLPVAEDSVIRTFHYEHPVLDMAMRRAQQTVYEVNEGPRVKLCGSYFHSKQQYHDQIGSHEAAFSSGKEAAAQLLRELGR</sequence>
<evidence type="ECO:0000256" key="2">
    <source>
        <dbReference type="ARBA" id="ARBA00023002"/>
    </source>
</evidence>
<dbReference type="RefSeq" id="WP_164311994.1">
    <property type="nucleotide sequence ID" value="NZ_JAAGLU010000001.1"/>
</dbReference>
<evidence type="ECO:0000256" key="1">
    <source>
        <dbReference type="ARBA" id="ARBA00001974"/>
    </source>
</evidence>
<feature type="binding site" evidence="3">
    <location>
        <position position="195"/>
    </location>
    <ligand>
        <name>substrate</name>
    </ligand>
</feature>
<dbReference type="Gene3D" id="3.50.50.60">
    <property type="entry name" value="FAD/NAD(P)-binding domain"/>
    <property type="match status" value="1"/>
</dbReference>
<feature type="binding site" evidence="3">
    <location>
        <position position="235"/>
    </location>
    <ligand>
        <name>FAD</name>
        <dbReference type="ChEBI" id="CHEBI:57692"/>
    </ligand>
</feature>
<comment type="cofactor">
    <cofactor evidence="1">
        <name>FAD</name>
        <dbReference type="ChEBI" id="CHEBI:57692"/>
    </cofactor>
</comment>
<dbReference type="AlphaFoldDB" id="A0A6B3BNC6"/>
<accession>A0A6B3BNC6</accession>
<dbReference type="SUPFAM" id="SSF51905">
    <property type="entry name" value="FAD/NAD(P)-binding domain"/>
    <property type="match status" value="1"/>
</dbReference>
<dbReference type="EMBL" id="JAAGLU010000001">
    <property type="protein sequence ID" value="NEC84553.1"/>
    <property type="molecule type" value="Genomic_DNA"/>
</dbReference>